<dbReference type="AlphaFoldDB" id="A0A6B9FD73"/>
<organism evidence="2 3">
    <name type="scientific">Haloplanus rallus</name>
    <dbReference type="NCBI Taxonomy" id="1816183"/>
    <lineage>
        <taxon>Archaea</taxon>
        <taxon>Methanobacteriati</taxon>
        <taxon>Methanobacteriota</taxon>
        <taxon>Stenosarchaea group</taxon>
        <taxon>Halobacteria</taxon>
        <taxon>Halobacteriales</taxon>
        <taxon>Haloferacaceae</taxon>
        <taxon>Haloplanus</taxon>
    </lineage>
</organism>
<protein>
    <submittedName>
        <fullName evidence="2">Uncharacterized protein</fullName>
    </submittedName>
</protein>
<dbReference type="Proteomes" id="UP000428325">
    <property type="component" value="Chromosome"/>
</dbReference>
<name>A0A6B9FD73_9EURY</name>
<evidence type="ECO:0000313" key="2">
    <source>
        <dbReference type="EMBL" id="QGX93859.1"/>
    </source>
</evidence>
<gene>
    <name evidence="2" type="ORF">EI982_03190</name>
</gene>
<dbReference type="KEGG" id="hra:EI982_03190"/>
<keyword evidence="3" id="KW-1185">Reference proteome</keyword>
<dbReference type="RefSeq" id="WP_157688095.1">
    <property type="nucleotide sequence ID" value="NZ_CP034345.1"/>
</dbReference>
<dbReference type="OrthoDB" id="346035at2157"/>
<dbReference type="GeneID" id="99244917"/>
<accession>A0A6B9FD73</accession>
<proteinExistence type="predicted"/>
<evidence type="ECO:0000256" key="1">
    <source>
        <dbReference type="SAM" id="MobiDB-lite"/>
    </source>
</evidence>
<dbReference type="EMBL" id="CP034345">
    <property type="protein sequence ID" value="QGX93859.1"/>
    <property type="molecule type" value="Genomic_DNA"/>
</dbReference>
<evidence type="ECO:0000313" key="3">
    <source>
        <dbReference type="Proteomes" id="UP000428325"/>
    </source>
</evidence>
<reference evidence="2 3" key="1">
    <citation type="submission" date="2018-12" db="EMBL/GenBank/DDBJ databases">
        <title>Complete genome sequence of Haloplanus rallus MBLA0036.</title>
        <authorList>
            <person name="Nam Y.-d."/>
            <person name="Kang J."/>
            <person name="Chung W.-H."/>
            <person name="Park Y.S."/>
        </authorList>
    </citation>
    <scope>NUCLEOTIDE SEQUENCE [LARGE SCALE GENOMIC DNA]</scope>
    <source>
        <strain evidence="2 3">MBLA0036</strain>
    </source>
</reference>
<sequence>MREYDQAIGRIAACCSAVGARFRGFRNQHGQQLIEVNHRNGLFTLVTSPNDGYFRAISIRKLSNIEDFDITRSEPIVDVENELTDLFDELQTANIRIEYLTKTDESTGVEYFDGYQTTKPLYVFEDGFGAKAFDESLAELDQISRKAFNRTIQQLDIDIDRPEETAGSEEQPQESYGRAFH</sequence>
<feature type="region of interest" description="Disordered" evidence="1">
    <location>
        <begin position="158"/>
        <end position="181"/>
    </location>
</feature>